<dbReference type="InterPro" id="IPR002589">
    <property type="entry name" value="Macro_dom"/>
</dbReference>
<comment type="similarity">
    <text evidence="1">Belongs to the TRAFAC class TrmE-Era-EngA-EngB-Septin-like GTPase superfamily. AIG1/Toc34/Toc159-like paraseptin GTPase family. IAN subfamily.</text>
</comment>
<dbReference type="GO" id="GO:0005525">
    <property type="term" value="F:GTP binding"/>
    <property type="evidence" value="ECO:0007669"/>
    <property type="project" value="UniProtKB-KW"/>
</dbReference>
<proteinExistence type="inferred from homology"/>
<comment type="caution">
    <text evidence="6">The sequence shown here is derived from an EMBL/GenBank/DDBJ whole genome shotgun (WGS) entry which is preliminary data.</text>
</comment>
<evidence type="ECO:0000256" key="3">
    <source>
        <dbReference type="ARBA" id="ARBA00023134"/>
    </source>
</evidence>
<dbReference type="PANTHER" id="PTHR10903:SF62">
    <property type="entry name" value="GTPASE IMAP FAMILY MEMBER 4-LIKE-RELATED"/>
    <property type="match status" value="1"/>
</dbReference>
<dbReference type="PANTHER" id="PTHR10903">
    <property type="entry name" value="GTPASE, IMAP FAMILY MEMBER-RELATED"/>
    <property type="match status" value="1"/>
</dbReference>
<name>A0AAV6QZF2_SOLSE</name>
<reference evidence="6 7" key="1">
    <citation type="journal article" date="2021" name="Sci. Rep.">
        <title>Chromosome anchoring in Senegalese sole (Solea senegalensis) reveals sex-associated markers and genome rearrangements in flatfish.</title>
        <authorList>
            <person name="Guerrero-Cozar I."/>
            <person name="Gomez-Garrido J."/>
            <person name="Berbel C."/>
            <person name="Martinez-Blanch J.F."/>
            <person name="Alioto T."/>
            <person name="Claros M.G."/>
            <person name="Gagnaire P.A."/>
            <person name="Manchado M."/>
        </authorList>
    </citation>
    <scope>NUCLEOTIDE SEQUENCE [LARGE SCALE GENOMIC DNA]</scope>
    <source>
        <strain evidence="6">Sse05_10M</strain>
    </source>
</reference>
<dbReference type="AlphaFoldDB" id="A0AAV6QZF2"/>
<feature type="domain" description="Macro" evidence="4">
    <location>
        <begin position="536"/>
        <end position="719"/>
    </location>
</feature>
<feature type="domain" description="Macro" evidence="4">
    <location>
        <begin position="745"/>
        <end position="934"/>
    </location>
</feature>
<sequence length="1164" mass="129731">MADIYQYPVFFDCPVLLEERQRRRVQNYLSLRNKSGGGDCGRLTRVNDTVYSIAYWRQKDQQSVLQKREHVVELSGGPLVFTVRASLEPDTSAPITTSTMNPHLTLPAQSTAASIPPSSGEEYELQCDTYLLNYLKESDKARKELDTELASMACTAQFYPEKGRVLVRRLAHPAAADEGTNWKAEVDRLFDGYLCHFEVDSHKIKALLKYCSSHLSSDQVKVYDEIGMAVVVGKHAQVTAALMDVEDYALKFQGSSLNETHTTTLRLGEAKLRLLWRELENGLREKCPGVKVTQRDASQVVLEGPVREILKAGEWISEKASLVSERTVSKLSPHLLAFLRKAYGGQGMLGDFLQLGDEVEIELQDRELRLFSIFVDKLDVAEAALQAEFKEVDIDVPNCYNLSVELQRILKSKTNEMNQWQCRANVLFNSNSTICLLGHTKEVEDLNQTVTEFILLKSIPFSELAQELLRQPGFDFSEVTFHPFKLSSEPRLVLEGPSSKVTDLRNLLGEFLDPSEMHPVQGQNNSKQVASSLDEGIVASYTLCDGLQVVVCHGDITKQDAEALVNAANEDLDHCRGLAAALSGAGGPEVQRESNDIVKRNGKIPIGEVVTTTGGDLRCQRLLHAVGPVAGDTAGRGRLLLEKTIHSALNKAEGMAMYSIAIPCISSGVFGAPICSEAIVTAVKEFGNQEERESLRKIILIDNREEVVRAMQEACDRLLQRNSSRFGPPSESEFHMHVDSQYADRGATAGPPADSVHFEVVQEVIEKQRVDVVVCPMVGNNPFSTNVGRTLAEIVGSQLTAGFKKEAGQDLFPGDAVLVEGFRGHPFNAVFFLNLCSYDGDEDGGAVQVLRMGIKQVLSSCENHRFGSVAFPVVGAGMLLEFPRNLVARVLLEEIREFKQNQLNRTPEFLIRIAIHPNDTEATEVFKEFLKDTDQPDQVSTPTRIFLLGKTGSGKSTLANSIFGEENLFPTSSSFTSKTTECKVETRTVRGRDITLIDTPGYFDTDRQEEEIRSQMMRGITECAPGPHVFLIVLKIERFTQQEQAVISEIQRTFSEDALRFAVVVFTHGDQLAEGSKIQDLIRENRNLDFLVQKCGGRYIVFNNNPQKNKLQGNYSSKQVEDLLSTINKMNMENNGGYYTNKMLQEVRDDIWNEVEFLAQHMRI</sequence>
<dbReference type="SMART" id="SM00506">
    <property type="entry name" value="A1pp"/>
    <property type="match status" value="1"/>
</dbReference>
<keyword evidence="3" id="KW-0342">GTP-binding</keyword>
<evidence type="ECO:0000313" key="7">
    <source>
        <dbReference type="Proteomes" id="UP000693946"/>
    </source>
</evidence>
<keyword evidence="7" id="KW-1185">Reference proteome</keyword>
<evidence type="ECO:0000256" key="1">
    <source>
        <dbReference type="ARBA" id="ARBA00008535"/>
    </source>
</evidence>
<feature type="domain" description="AIG1-type G" evidence="5">
    <location>
        <begin position="940"/>
        <end position="1148"/>
    </location>
</feature>
<dbReference type="Pfam" id="PF23222">
    <property type="entry name" value="RRM_PARP14_1"/>
    <property type="match status" value="1"/>
</dbReference>
<gene>
    <name evidence="6" type="ORF">JOB18_040993</name>
</gene>
<dbReference type="Proteomes" id="UP000693946">
    <property type="component" value="Linkage Group LG3"/>
</dbReference>
<dbReference type="Pfam" id="PF04548">
    <property type="entry name" value="AIG1"/>
    <property type="match status" value="1"/>
</dbReference>
<dbReference type="InterPro" id="IPR057051">
    <property type="entry name" value="PARP14_RPM_1"/>
</dbReference>
<dbReference type="CDD" id="cd02907">
    <property type="entry name" value="Macro_Af1521_BAL-like"/>
    <property type="match status" value="1"/>
</dbReference>
<evidence type="ECO:0000259" key="5">
    <source>
        <dbReference type="PROSITE" id="PS51720"/>
    </source>
</evidence>
<dbReference type="PROSITE" id="PS51154">
    <property type="entry name" value="MACRO"/>
    <property type="match status" value="2"/>
</dbReference>
<organism evidence="6 7">
    <name type="scientific">Solea senegalensis</name>
    <name type="common">Senegalese sole</name>
    <dbReference type="NCBI Taxonomy" id="28829"/>
    <lineage>
        <taxon>Eukaryota</taxon>
        <taxon>Metazoa</taxon>
        <taxon>Chordata</taxon>
        <taxon>Craniata</taxon>
        <taxon>Vertebrata</taxon>
        <taxon>Euteleostomi</taxon>
        <taxon>Actinopterygii</taxon>
        <taxon>Neopterygii</taxon>
        <taxon>Teleostei</taxon>
        <taxon>Neoteleostei</taxon>
        <taxon>Acanthomorphata</taxon>
        <taxon>Carangaria</taxon>
        <taxon>Pleuronectiformes</taxon>
        <taxon>Pleuronectoidei</taxon>
        <taxon>Soleidae</taxon>
        <taxon>Solea</taxon>
    </lineage>
</organism>
<accession>A0AAV6QZF2</accession>
<dbReference type="Pfam" id="PF01661">
    <property type="entry name" value="Macro"/>
    <property type="match status" value="2"/>
</dbReference>
<evidence type="ECO:0000259" key="4">
    <source>
        <dbReference type="PROSITE" id="PS51154"/>
    </source>
</evidence>
<dbReference type="EMBL" id="JAGKHQ010000015">
    <property type="protein sequence ID" value="KAG7497625.1"/>
    <property type="molecule type" value="Genomic_DNA"/>
</dbReference>
<dbReference type="FunFam" id="3.40.50.300:FF:000366">
    <property type="entry name" value="GTPase, IMAP family member 2"/>
    <property type="match status" value="1"/>
</dbReference>
<dbReference type="InterPro" id="IPR006703">
    <property type="entry name" value="G_AIG1"/>
</dbReference>
<evidence type="ECO:0000313" key="6">
    <source>
        <dbReference type="EMBL" id="KAG7497625.1"/>
    </source>
</evidence>
<evidence type="ECO:0000256" key="2">
    <source>
        <dbReference type="ARBA" id="ARBA00022741"/>
    </source>
</evidence>
<dbReference type="InterPro" id="IPR045058">
    <property type="entry name" value="GIMA/IAN/Toc"/>
</dbReference>
<keyword evidence="2" id="KW-0547">Nucleotide-binding</keyword>
<protein>
    <submittedName>
        <fullName evidence="6">Poly [ADP-ribose] polymerase 14-like</fullName>
    </submittedName>
</protein>
<dbReference type="PROSITE" id="PS51720">
    <property type="entry name" value="G_AIG1"/>
    <property type="match status" value="1"/>
</dbReference>